<evidence type="ECO:0000313" key="2">
    <source>
        <dbReference type="EMBL" id="CAG9812268.1"/>
    </source>
</evidence>
<dbReference type="Proteomes" id="UP001153620">
    <property type="component" value="Chromosome 4"/>
</dbReference>
<keyword evidence="1" id="KW-0472">Membrane</keyword>
<evidence type="ECO:0000256" key="1">
    <source>
        <dbReference type="SAM" id="Phobius"/>
    </source>
</evidence>
<gene>
    <name evidence="2" type="ORF">CHIRRI_LOCUS15073</name>
</gene>
<keyword evidence="3" id="KW-1185">Reference proteome</keyword>
<dbReference type="EMBL" id="OU895880">
    <property type="protein sequence ID" value="CAG9812268.1"/>
    <property type="molecule type" value="Genomic_DNA"/>
</dbReference>
<protein>
    <submittedName>
        <fullName evidence="2">Uncharacterized protein</fullName>
    </submittedName>
</protein>
<evidence type="ECO:0000313" key="3">
    <source>
        <dbReference type="Proteomes" id="UP001153620"/>
    </source>
</evidence>
<dbReference type="OrthoDB" id="10516125at2759"/>
<organism evidence="2 3">
    <name type="scientific">Chironomus riparius</name>
    <dbReference type="NCBI Taxonomy" id="315576"/>
    <lineage>
        <taxon>Eukaryota</taxon>
        <taxon>Metazoa</taxon>
        <taxon>Ecdysozoa</taxon>
        <taxon>Arthropoda</taxon>
        <taxon>Hexapoda</taxon>
        <taxon>Insecta</taxon>
        <taxon>Pterygota</taxon>
        <taxon>Neoptera</taxon>
        <taxon>Endopterygota</taxon>
        <taxon>Diptera</taxon>
        <taxon>Nematocera</taxon>
        <taxon>Chironomoidea</taxon>
        <taxon>Chironomidae</taxon>
        <taxon>Chironominae</taxon>
        <taxon>Chironomus</taxon>
    </lineage>
</organism>
<proteinExistence type="predicted"/>
<keyword evidence="1" id="KW-1133">Transmembrane helix</keyword>
<accession>A0A9N9X1M7</accession>
<keyword evidence="1" id="KW-0812">Transmembrane</keyword>
<reference evidence="2" key="2">
    <citation type="submission" date="2022-10" db="EMBL/GenBank/DDBJ databases">
        <authorList>
            <consortium name="ENA_rothamsted_submissions"/>
            <consortium name="culmorum"/>
            <person name="King R."/>
        </authorList>
    </citation>
    <scope>NUCLEOTIDE SEQUENCE</scope>
</reference>
<name>A0A9N9X1M7_9DIPT</name>
<dbReference type="AlphaFoldDB" id="A0A9N9X1M7"/>
<sequence length="195" mass="22521">MELPHFLHSFNMTIILWILIIIGFVNESFAKDLKIYIYKNKITAVESFVNETSITVKCKVNTRDNPCEWTPKVTFTFPKDIQKPFLQLKMSDLDTSVSIVDHTMLVCSLKATLGLDMIMKIIWEQISKYMDLIIKCPLDAGSHTVRSFHQSGLKMLFTFLPKNRQFALSIIVKIRIGKKIVEIFNFSDVIEIVEV</sequence>
<reference evidence="2" key="1">
    <citation type="submission" date="2022-01" db="EMBL/GenBank/DDBJ databases">
        <authorList>
            <person name="King R."/>
        </authorList>
    </citation>
    <scope>NUCLEOTIDE SEQUENCE</scope>
</reference>
<feature type="transmembrane region" description="Helical" evidence="1">
    <location>
        <begin position="6"/>
        <end position="25"/>
    </location>
</feature>